<feature type="transmembrane region" description="Helical" evidence="5">
    <location>
        <begin position="75"/>
        <end position="94"/>
    </location>
</feature>
<keyword evidence="7" id="KW-1185">Reference proteome</keyword>
<dbReference type="Proteomes" id="UP000221394">
    <property type="component" value="Unassembled WGS sequence"/>
</dbReference>
<feature type="transmembrane region" description="Helical" evidence="5">
    <location>
        <begin position="24"/>
        <end position="41"/>
    </location>
</feature>
<dbReference type="CDD" id="cd16914">
    <property type="entry name" value="EcfT"/>
    <property type="match status" value="1"/>
</dbReference>
<keyword evidence="6" id="KW-0067">ATP-binding</keyword>
<evidence type="ECO:0000256" key="1">
    <source>
        <dbReference type="ARBA" id="ARBA00004141"/>
    </source>
</evidence>
<dbReference type="OrthoDB" id="6400at2"/>
<proteinExistence type="predicted"/>
<dbReference type="PANTHER" id="PTHR43723">
    <property type="entry name" value="COBALT TRANSPORT PROTEIN CBIQ"/>
    <property type="match status" value="1"/>
</dbReference>
<feature type="transmembrane region" description="Helical" evidence="5">
    <location>
        <begin position="47"/>
        <end position="63"/>
    </location>
</feature>
<evidence type="ECO:0000313" key="7">
    <source>
        <dbReference type="Proteomes" id="UP000221394"/>
    </source>
</evidence>
<keyword evidence="4 5" id="KW-0472">Membrane</keyword>
<gene>
    <name evidence="6" type="ORF">ATL41_0170</name>
</gene>
<protein>
    <submittedName>
        <fullName evidence="6">Energy-coupling factor transport system permease protein/energy-coupling factor transport system ATP-binding protein</fullName>
    </submittedName>
</protein>
<name>A0A2A9EBB0_9MICO</name>
<dbReference type="PANTHER" id="PTHR43723:SF1">
    <property type="entry name" value="COBALT TRANSPORT PROTEIN CBIQ"/>
    <property type="match status" value="1"/>
</dbReference>
<feature type="transmembrane region" description="Helical" evidence="5">
    <location>
        <begin position="106"/>
        <end position="129"/>
    </location>
</feature>
<organism evidence="6 7">
    <name type="scientific">Flavimobilis soli</name>
    <dbReference type="NCBI Taxonomy" id="442709"/>
    <lineage>
        <taxon>Bacteria</taxon>
        <taxon>Bacillati</taxon>
        <taxon>Actinomycetota</taxon>
        <taxon>Actinomycetes</taxon>
        <taxon>Micrococcales</taxon>
        <taxon>Jonesiaceae</taxon>
        <taxon>Flavimobilis</taxon>
    </lineage>
</organism>
<sequence>MSTTAAAGTRIDPRATALGRRNPAVKLALLLALSCALLLVTDPVTPAVLYAVALGAIVVSRSLDVRTLVRAQMPFLMFGTSIVLVNVLTRPGGAQIAIGPVDVSRAGLALGLSFAARAMLIGVLSIVFVRSTDPARLMVSLHQQARLPGTITYAVLAATRLLDQLPDMMESIRQAHAVRQPDRAYRTAPGRLPTLRMSGSPRSMGAAAFTVLVISLRRGERLAMALQTRALGSGPRTFLNPVTVCRADALLAVGVVVVACAVVAWSSASGFLTGPAALVGR</sequence>
<evidence type="ECO:0000256" key="2">
    <source>
        <dbReference type="ARBA" id="ARBA00022692"/>
    </source>
</evidence>
<keyword evidence="3 5" id="KW-1133">Transmembrane helix</keyword>
<dbReference type="GO" id="GO:0006824">
    <property type="term" value="P:cobalt ion transport"/>
    <property type="evidence" value="ECO:0007669"/>
    <property type="project" value="TreeGrafter"/>
</dbReference>
<comment type="caution">
    <text evidence="6">The sequence shown here is derived from an EMBL/GenBank/DDBJ whole genome shotgun (WGS) entry which is preliminary data.</text>
</comment>
<keyword evidence="6" id="KW-0547">Nucleotide-binding</keyword>
<dbReference type="Pfam" id="PF02361">
    <property type="entry name" value="CbiQ"/>
    <property type="match status" value="1"/>
</dbReference>
<dbReference type="GO" id="GO:0005524">
    <property type="term" value="F:ATP binding"/>
    <property type="evidence" value="ECO:0007669"/>
    <property type="project" value="UniProtKB-KW"/>
</dbReference>
<evidence type="ECO:0000256" key="4">
    <source>
        <dbReference type="ARBA" id="ARBA00023136"/>
    </source>
</evidence>
<feature type="transmembrane region" description="Helical" evidence="5">
    <location>
        <begin position="249"/>
        <end position="268"/>
    </location>
</feature>
<keyword evidence="2 5" id="KW-0812">Transmembrane</keyword>
<comment type="subcellular location">
    <subcellularLocation>
        <location evidence="1">Membrane</location>
        <topology evidence="1">Multi-pass membrane protein</topology>
    </subcellularLocation>
</comment>
<dbReference type="EMBL" id="PDJH01000001">
    <property type="protein sequence ID" value="PFG35489.1"/>
    <property type="molecule type" value="Genomic_DNA"/>
</dbReference>
<accession>A0A2A9EBB0</accession>
<evidence type="ECO:0000256" key="5">
    <source>
        <dbReference type="SAM" id="Phobius"/>
    </source>
</evidence>
<reference evidence="6 7" key="1">
    <citation type="submission" date="2017-10" db="EMBL/GenBank/DDBJ databases">
        <title>Sequencing the genomes of 1000 actinobacteria strains.</title>
        <authorList>
            <person name="Klenk H.-P."/>
        </authorList>
    </citation>
    <scope>NUCLEOTIDE SEQUENCE [LARGE SCALE GENOMIC DNA]</scope>
    <source>
        <strain evidence="6 7">DSM 21574</strain>
    </source>
</reference>
<evidence type="ECO:0000256" key="3">
    <source>
        <dbReference type="ARBA" id="ARBA00022989"/>
    </source>
</evidence>
<dbReference type="AlphaFoldDB" id="A0A2A9EBB0"/>
<dbReference type="RefSeq" id="WP_098456785.1">
    <property type="nucleotide sequence ID" value="NZ_PDJH01000001.1"/>
</dbReference>
<dbReference type="GO" id="GO:0043190">
    <property type="term" value="C:ATP-binding cassette (ABC) transporter complex"/>
    <property type="evidence" value="ECO:0007669"/>
    <property type="project" value="TreeGrafter"/>
</dbReference>
<dbReference type="InterPro" id="IPR052770">
    <property type="entry name" value="Cobalt_transport_CbiQ"/>
</dbReference>
<dbReference type="InterPro" id="IPR003339">
    <property type="entry name" value="ABC/ECF_trnsptr_transmembrane"/>
</dbReference>
<evidence type="ECO:0000313" key="6">
    <source>
        <dbReference type="EMBL" id="PFG35489.1"/>
    </source>
</evidence>